<dbReference type="InterPro" id="IPR049625">
    <property type="entry name" value="Glyco_transf_61_cat"/>
</dbReference>
<evidence type="ECO:0000256" key="2">
    <source>
        <dbReference type="ARBA" id="ARBA00004881"/>
    </source>
</evidence>
<evidence type="ECO:0000256" key="4">
    <source>
        <dbReference type="ARBA" id="ARBA00022679"/>
    </source>
</evidence>
<accession>A0AAQ3KDQ6</accession>
<reference evidence="9 10" key="1">
    <citation type="submission" date="2023-10" db="EMBL/GenBank/DDBJ databases">
        <title>Chromosome-scale genome assembly provides insights into flower coloration mechanisms of Canna indica.</title>
        <authorList>
            <person name="Li C."/>
        </authorList>
    </citation>
    <scope>NUCLEOTIDE SEQUENCE [LARGE SCALE GENOMIC DNA]</scope>
    <source>
        <tissue evidence="9">Flower</tissue>
    </source>
</reference>
<dbReference type="Pfam" id="PF04577">
    <property type="entry name" value="Glyco_transf_61"/>
    <property type="match status" value="1"/>
</dbReference>
<evidence type="ECO:0000256" key="3">
    <source>
        <dbReference type="ARBA" id="ARBA00022676"/>
    </source>
</evidence>
<name>A0AAQ3KDQ6_9LILI</name>
<sequence length="498" mass="56335">MGYEKTIVRSLSRVEARKLGLALLVGCCLVVVTYFISMSDTAADQQPPVYYKVRDNGEGKITLPKQEEDKVANDESQNKKPAAVAHTSIKEEITESRKPEETIHPRIREEAARIEKMKPPAAPVCDLSNFRTEFCDMTGDARVRGGKPSSVMFASARHQNAEWQIVPYVRKHMENIEKVAVKVTNDPESLPRCTAKNSVPAIVFALGGFTGNYYHDYTDVLLPLFLTARQFHGEVQFLITNIQVWWLLKYQPIIKALTRYEPVDLDRSGDQVFCHPHVMVGLRFHNDLVIEPPRAPNGYSMLDFTAFLRATYGLQRDRAVSLREQPARRPRLLLVARNGTRRFANVPEIVRVGEELGFEVVRADAKFGNVSGFAGVVNSCDVIMGVHGAGLTNFVFMPRNAVLIQIVPCCELQGMAAHTFRQPSTDAGLHYLEYNIAVEESTLLEIYPRDHPVFTDPQSLHRKGFYEMGKVYLGQQNVRLDLNRFRPFLLKAMDLLRQ</sequence>
<evidence type="ECO:0000256" key="7">
    <source>
        <dbReference type="SAM" id="Phobius"/>
    </source>
</evidence>
<feature type="compositionally biased region" description="Basic and acidic residues" evidence="6">
    <location>
        <begin position="88"/>
        <end position="101"/>
    </location>
</feature>
<keyword evidence="5" id="KW-0325">Glycoprotein</keyword>
<dbReference type="PANTHER" id="PTHR20961:SF144">
    <property type="entry name" value="OS01G0119100 PROTEIN"/>
    <property type="match status" value="1"/>
</dbReference>
<keyword evidence="10" id="KW-1185">Reference proteome</keyword>
<dbReference type="InterPro" id="IPR007657">
    <property type="entry name" value="Glycosyltransferase_61"/>
</dbReference>
<feature type="transmembrane region" description="Helical" evidence="7">
    <location>
        <begin position="21"/>
        <end position="38"/>
    </location>
</feature>
<evidence type="ECO:0000313" key="10">
    <source>
        <dbReference type="Proteomes" id="UP001327560"/>
    </source>
</evidence>
<keyword evidence="7" id="KW-0472">Membrane</keyword>
<protein>
    <recommendedName>
        <fullName evidence="8">Glycosyltransferase 61 catalytic domain-containing protein</fullName>
    </recommendedName>
</protein>
<dbReference type="Proteomes" id="UP001327560">
    <property type="component" value="Chromosome 4"/>
</dbReference>
<gene>
    <name evidence="9" type="ORF">Cni_G12556</name>
</gene>
<keyword evidence="4" id="KW-0808">Transferase</keyword>
<dbReference type="PANTHER" id="PTHR20961">
    <property type="entry name" value="GLYCOSYLTRANSFERASE"/>
    <property type="match status" value="1"/>
</dbReference>
<feature type="region of interest" description="Disordered" evidence="6">
    <location>
        <begin position="67"/>
        <end position="101"/>
    </location>
</feature>
<evidence type="ECO:0000256" key="5">
    <source>
        <dbReference type="ARBA" id="ARBA00023180"/>
    </source>
</evidence>
<dbReference type="AlphaFoldDB" id="A0AAQ3KDQ6"/>
<evidence type="ECO:0000256" key="1">
    <source>
        <dbReference type="ARBA" id="ARBA00004323"/>
    </source>
</evidence>
<evidence type="ECO:0000259" key="8">
    <source>
        <dbReference type="Pfam" id="PF04577"/>
    </source>
</evidence>
<comment type="subcellular location">
    <subcellularLocation>
        <location evidence="1">Golgi apparatus membrane</location>
        <topology evidence="1">Single-pass type II membrane protein</topology>
    </subcellularLocation>
</comment>
<feature type="compositionally biased region" description="Basic and acidic residues" evidence="6">
    <location>
        <begin position="67"/>
        <end position="78"/>
    </location>
</feature>
<comment type="pathway">
    <text evidence="2">Glycan metabolism.</text>
</comment>
<keyword evidence="3" id="KW-0328">Glycosyltransferase</keyword>
<proteinExistence type="predicted"/>
<evidence type="ECO:0000256" key="6">
    <source>
        <dbReference type="SAM" id="MobiDB-lite"/>
    </source>
</evidence>
<evidence type="ECO:0000313" key="9">
    <source>
        <dbReference type="EMBL" id="WOL03836.1"/>
    </source>
</evidence>
<dbReference type="GO" id="GO:0016763">
    <property type="term" value="F:pentosyltransferase activity"/>
    <property type="evidence" value="ECO:0007669"/>
    <property type="project" value="UniProtKB-ARBA"/>
</dbReference>
<keyword evidence="7" id="KW-1133">Transmembrane helix</keyword>
<dbReference type="EMBL" id="CP136893">
    <property type="protein sequence ID" value="WOL03836.1"/>
    <property type="molecule type" value="Genomic_DNA"/>
</dbReference>
<organism evidence="9 10">
    <name type="scientific">Canna indica</name>
    <name type="common">Indian-shot</name>
    <dbReference type="NCBI Taxonomy" id="4628"/>
    <lineage>
        <taxon>Eukaryota</taxon>
        <taxon>Viridiplantae</taxon>
        <taxon>Streptophyta</taxon>
        <taxon>Embryophyta</taxon>
        <taxon>Tracheophyta</taxon>
        <taxon>Spermatophyta</taxon>
        <taxon>Magnoliopsida</taxon>
        <taxon>Liliopsida</taxon>
        <taxon>Zingiberales</taxon>
        <taxon>Cannaceae</taxon>
        <taxon>Canna</taxon>
    </lineage>
</organism>
<keyword evidence="7" id="KW-0812">Transmembrane</keyword>
<feature type="domain" description="Glycosyltransferase 61 catalytic" evidence="8">
    <location>
        <begin position="213"/>
        <end position="404"/>
    </location>
</feature>
<dbReference type="GO" id="GO:0000139">
    <property type="term" value="C:Golgi membrane"/>
    <property type="evidence" value="ECO:0007669"/>
    <property type="project" value="UniProtKB-SubCell"/>
</dbReference>